<dbReference type="EMBL" id="BAABJP010000052">
    <property type="protein sequence ID" value="GAA5172875.1"/>
    <property type="molecule type" value="Genomic_DNA"/>
</dbReference>
<evidence type="ECO:0000313" key="1">
    <source>
        <dbReference type="EMBL" id="GAA5172875.1"/>
    </source>
</evidence>
<name>A0ABP9R7Y7_9PSEU</name>
<sequence>MRLSPVPPWTQAFGGICDSDWNSEPATSRVNRVHRLGQTMVMRASGIMVKGSRAAVCSRVA</sequence>
<reference evidence="2" key="1">
    <citation type="journal article" date="2019" name="Int. J. Syst. Evol. Microbiol.">
        <title>The Global Catalogue of Microorganisms (GCM) 10K type strain sequencing project: providing services to taxonomists for standard genome sequencing and annotation.</title>
        <authorList>
            <consortium name="The Broad Institute Genomics Platform"/>
            <consortium name="The Broad Institute Genome Sequencing Center for Infectious Disease"/>
            <person name="Wu L."/>
            <person name="Ma J."/>
        </authorList>
    </citation>
    <scope>NUCLEOTIDE SEQUENCE [LARGE SCALE GENOMIC DNA]</scope>
    <source>
        <strain evidence="2">JCM 18303</strain>
    </source>
</reference>
<accession>A0ABP9R7Y7</accession>
<comment type="caution">
    <text evidence="1">The sequence shown here is derived from an EMBL/GenBank/DDBJ whole genome shotgun (WGS) entry which is preliminary data.</text>
</comment>
<organism evidence="1 2">
    <name type="scientific">Pseudonocardia eucalypti</name>
    <dbReference type="NCBI Taxonomy" id="648755"/>
    <lineage>
        <taxon>Bacteria</taxon>
        <taxon>Bacillati</taxon>
        <taxon>Actinomycetota</taxon>
        <taxon>Actinomycetes</taxon>
        <taxon>Pseudonocardiales</taxon>
        <taxon>Pseudonocardiaceae</taxon>
        <taxon>Pseudonocardia</taxon>
    </lineage>
</organism>
<evidence type="ECO:0000313" key="2">
    <source>
        <dbReference type="Proteomes" id="UP001428817"/>
    </source>
</evidence>
<gene>
    <name evidence="1" type="ORF">GCM10023321_73390</name>
</gene>
<protein>
    <recommendedName>
        <fullName evidence="3">Transposase</fullName>
    </recommendedName>
</protein>
<proteinExistence type="predicted"/>
<evidence type="ECO:0008006" key="3">
    <source>
        <dbReference type="Google" id="ProtNLM"/>
    </source>
</evidence>
<keyword evidence="2" id="KW-1185">Reference proteome</keyword>
<dbReference type="Proteomes" id="UP001428817">
    <property type="component" value="Unassembled WGS sequence"/>
</dbReference>